<dbReference type="PANTHER" id="PTHR30061:SF50">
    <property type="entry name" value="MALTOSE_MALTODEXTRIN-BINDING PERIPLASMIC PROTEIN"/>
    <property type="match status" value="1"/>
</dbReference>
<feature type="chain" id="PRO_5043094295" description="Maltodextrin-binding protein" evidence="5">
    <location>
        <begin position="22"/>
        <end position="410"/>
    </location>
</feature>
<dbReference type="CDD" id="cd13586">
    <property type="entry name" value="PBP2_Maltose_binding_like"/>
    <property type="match status" value="1"/>
</dbReference>
<dbReference type="RefSeq" id="WP_338536227.1">
    <property type="nucleotide sequence ID" value="NZ_AP028654.1"/>
</dbReference>
<evidence type="ECO:0000256" key="2">
    <source>
        <dbReference type="ARBA" id="ARBA00022448"/>
    </source>
</evidence>
<dbReference type="GO" id="GO:0015768">
    <property type="term" value="P:maltose transport"/>
    <property type="evidence" value="ECO:0007669"/>
    <property type="project" value="TreeGrafter"/>
</dbReference>
<evidence type="ECO:0000313" key="7">
    <source>
        <dbReference type="Proteomes" id="UP001321786"/>
    </source>
</evidence>
<name>A0AAU9E3Q3_9FIRM</name>
<dbReference type="GO" id="GO:0055052">
    <property type="term" value="C:ATP-binding cassette (ABC) transporter complex, substrate-binding subunit-containing"/>
    <property type="evidence" value="ECO:0007669"/>
    <property type="project" value="TreeGrafter"/>
</dbReference>
<dbReference type="EMBL" id="AP028654">
    <property type="protein sequence ID" value="BEP27868.1"/>
    <property type="molecule type" value="Genomic_DNA"/>
</dbReference>
<evidence type="ECO:0000256" key="4">
    <source>
        <dbReference type="ARBA" id="ARBA00022729"/>
    </source>
</evidence>
<dbReference type="AlphaFoldDB" id="A0AAU9E3Q3"/>
<comment type="subcellular location">
    <subcellularLocation>
        <location evidence="5">Cell membrane</location>
        <topology evidence="5">Lipid-anchor</topology>
    </subcellularLocation>
</comment>
<dbReference type="PRINTS" id="PR00181">
    <property type="entry name" value="MALTOSEBP"/>
</dbReference>
<keyword evidence="4 5" id="KW-0732">Signal</keyword>
<proteinExistence type="inferred from homology"/>
<dbReference type="KEGG" id="hprf:HLPR_01990"/>
<gene>
    <name evidence="6" type="primary">malE</name>
    <name evidence="6" type="ORF">HLPR_01990</name>
</gene>
<dbReference type="GO" id="GO:0015144">
    <property type="term" value="F:carbohydrate transmembrane transporter activity"/>
    <property type="evidence" value="ECO:0007669"/>
    <property type="project" value="InterPro"/>
</dbReference>
<keyword evidence="5" id="KW-0472">Membrane</keyword>
<feature type="signal peptide" evidence="5">
    <location>
        <begin position="1"/>
        <end position="21"/>
    </location>
</feature>
<keyword evidence="3 5" id="KW-0762">Sugar transport</keyword>
<organism evidence="6 7">
    <name type="scientific">Helicovermis profundi</name>
    <dbReference type="NCBI Taxonomy" id="3065157"/>
    <lineage>
        <taxon>Bacteria</taxon>
        <taxon>Bacillati</taxon>
        <taxon>Bacillota</taxon>
        <taxon>Clostridia</taxon>
        <taxon>Helicovermis</taxon>
    </lineage>
</organism>
<dbReference type="SUPFAM" id="SSF53850">
    <property type="entry name" value="Periplasmic binding protein-like II"/>
    <property type="match status" value="1"/>
</dbReference>
<keyword evidence="5" id="KW-0449">Lipoprotein</keyword>
<accession>A0AAU9E3Q3</accession>
<sequence length="410" mass="45556">MKKIISLSLVLVLIFSLTACSKKAPVNQNIELTIWEQMPNDSGQNFDEIAAKFMEANPNITVTRTHYETEQLRTNFQSAALAGEGPDLVYGPSDNVGIFTASTLIQPITNVVSEDFLKKFAPNALSDGKVDGEYWELPDVVGNQIAMLYNKDMIKEAPKTWNDLVKVASKYQDPANGKYGFLYNEKEPFWFVAWFGAYGGQVFDEKRNPMLDSDAMVKALQFTSDIRSKYKLGEVDMNYDMADAMFKDGNAAIILNGAWSWSSYKDAGINLGIAPLPTVPGGTNGMPFSSTKGYMISKFMPEEKKEALNKFFEFFLSSENDAKIALQKAEAPTNLKARELDSVKNDELQKSSLATIDYTTPMPIIPEMRAIWDAIRPELEAVISGDTTPKDAAKEMQKKAIDGINTIKGE</sequence>
<dbReference type="PANTHER" id="PTHR30061">
    <property type="entry name" value="MALTOSE-BINDING PERIPLASMIC PROTEIN"/>
    <property type="match status" value="1"/>
</dbReference>
<dbReference type="InterPro" id="IPR006060">
    <property type="entry name" value="Maltose/Cyclodextrin-bd"/>
</dbReference>
<dbReference type="InterPro" id="IPR006059">
    <property type="entry name" value="SBP"/>
</dbReference>
<reference evidence="6 7" key="1">
    <citation type="submission" date="2023-08" db="EMBL/GenBank/DDBJ databases">
        <title>Helicovermis profunda gen. nov., sp. nov., a novel mesophilic, fermentative bacterium within the Bacillota from a deep-sea hydrothermal vent chimney.</title>
        <authorList>
            <person name="Miyazaki U."/>
            <person name="Mizutani D."/>
            <person name="Hashimoto Y."/>
            <person name="Tame A."/>
            <person name="Sawayama S."/>
            <person name="Miyazaki J."/>
            <person name="Takai K."/>
            <person name="Nakagawa S."/>
        </authorList>
    </citation>
    <scope>NUCLEOTIDE SEQUENCE [LARGE SCALE GENOMIC DNA]</scope>
    <source>
        <strain evidence="6 7">S502</strain>
    </source>
</reference>
<dbReference type="PROSITE" id="PS51257">
    <property type="entry name" value="PROKAR_LIPOPROTEIN"/>
    <property type="match status" value="1"/>
</dbReference>
<keyword evidence="5" id="KW-1003">Cell membrane</keyword>
<keyword evidence="7" id="KW-1185">Reference proteome</keyword>
<dbReference type="GO" id="GO:1901982">
    <property type="term" value="F:maltose binding"/>
    <property type="evidence" value="ECO:0007669"/>
    <property type="project" value="TreeGrafter"/>
</dbReference>
<dbReference type="Gene3D" id="3.40.190.10">
    <property type="entry name" value="Periplasmic binding protein-like II"/>
    <property type="match status" value="2"/>
</dbReference>
<protein>
    <recommendedName>
        <fullName evidence="5">Maltodextrin-binding protein</fullName>
    </recommendedName>
</protein>
<dbReference type="Pfam" id="PF13416">
    <property type="entry name" value="SBP_bac_8"/>
    <property type="match status" value="1"/>
</dbReference>
<evidence type="ECO:0000256" key="1">
    <source>
        <dbReference type="ARBA" id="ARBA00008520"/>
    </source>
</evidence>
<evidence type="ECO:0000313" key="6">
    <source>
        <dbReference type="EMBL" id="BEP27868.1"/>
    </source>
</evidence>
<evidence type="ECO:0000256" key="5">
    <source>
        <dbReference type="RuleBase" id="RU365005"/>
    </source>
</evidence>
<keyword evidence="2 5" id="KW-0813">Transport</keyword>
<evidence type="ECO:0000256" key="3">
    <source>
        <dbReference type="ARBA" id="ARBA00022597"/>
    </source>
</evidence>
<dbReference type="GO" id="GO:0042956">
    <property type="term" value="P:maltodextrin transmembrane transport"/>
    <property type="evidence" value="ECO:0007669"/>
    <property type="project" value="TreeGrafter"/>
</dbReference>
<dbReference type="Proteomes" id="UP001321786">
    <property type="component" value="Chromosome"/>
</dbReference>
<comment type="similarity">
    <text evidence="1 5">Belongs to the bacterial solute-binding protein 1 family.</text>
</comment>